<accession>A0A0F9IAS9</accession>
<evidence type="ECO:0000313" key="2">
    <source>
        <dbReference type="EMBL" id="KKL84522.1"/>
    </source>
</evidence>
<proteinExistence type="predicted"/>
<dbReference type="EMBL" id="LAZR01021675">
    <property type="protein sequence ID" value="KKL84522.1"/>
    <property type="molecule type" value="Genomic_DNA"/>
</dbReference>
<keyword evidence="1" id="KW-1133">Transmembrane helix</keyword>
<keyword evidence="1" id="KW-0812">Transmembrane</keyword>
<name>A0A0F9IAS9_9ZZZZ</name>
<sequence>MKPRLLVLLSRTVVVALAVGGMIMLILNVFLPLDPLQRAYDRFIGRARRRPFIRRGLRP</sequence>
<reference evidence="2" key="1">
    <citation type="journal article" date="2015" name="Nature">
        <title>Complex archaea that bridge the gap between prokaryotes and eukaryotes.</title>
        <authorList>
            <person name="Spang A."/>
            <person name="Saw J.H."/>
            <person name="Jorgensen S.L."/>
            <person name="Zaremba-Niedzwiedzka K."/>
            <person name="Martijn J."/>
            <person name="Lind A.E."/>
            <person name="van Eijk R."/>
            <person name="Schleper C."/>
            <person name="Guy L."/>
            <person name="Ettema T.J."/>
        </authorList>
    </citation>
    <scope>NUCLEOTIDE SEQUENCE</scope>
</reference>
<keyword evidence="1" id="KW-0472">Membrane</keyword>
<organism evidence="2">
    <name type="scientific">marine sediment metagenome</name>
    <dbReference type="NCBI Taxonomy" id="412755"/>
    <lineage>
        <taxon>unclassified sequences</taxon>
        <taxon>metagenomes</taxon>
        <taxon>ecological metagenomes</taxon>
    </lineage>
</organism>
<gene>
    <name evidence="2" type="ORF">LCGC14_1963880</name>
</gene>
<protein>
    <submittedName>
        <fullName evidence="2">Uncharacterized protein</fullName>
    </submittedName>
</protein>
<feature type="transmembrane region" description="Helical" evidence="1">
    <location>
        <begin position="12"/>
        <end position="31"/>
    </location>
</feature>
<comment type="caution">
    <text evidence="2">The sequence shown here is derived from an EMBL/GenBank/DDBJ whole genome shotgun (WGS) entry which is preliminary data.</text>
</comment>
<dbReference type="AlphaFoldDB" id="A0A0F9IAS9"/>
<evidence type="ECO:0000256" key="1">
    <source>
        <dbReference type="SAM" id="Phobius"/>
    </source>
</evidence>